<name>A0AAJ2B805_9HYPH</name>
<evidence type="ECO:0000256" key="3">
    <source>
        <dbReference type="ARBA" id="ARBA00022553"/>
    </source>
</evidence>
<dbReference type="InterPro" id="IPR011712">
    <property type="entry name" value="Sig_transdc_His_kin_sub3_dim/P"/>
</dbReference>
<dbReference type="Pfam" id="PF07730">
    <property type="entry name" value="HisKA_3"/>
    <property type="match status" value="1"/>
</dbReference>
<dbReference type="PROSITE" id="PS50109">
    <property type="entry name" value="HIS_KIN"/>
    <property type="match status" value="1"/>
</dbReference>
<dbReference type="CDD" id="cd16917">
    <property type="entry name" value="HATPase_UhpB-NarQ-NarX-like"/>
    <property type="match status" value="1"/>
</dbReference>
<dbReference type="Pfam" id="PF02518">
    <property type="entry name" value="HATPase_c"/>
    <property type="match status" value="1"/>
</dbReference>
<dbReference type="InterPro" id="IPR036890">
    <property type="entry name" value="HATPase_C_sf"/>
</dbReference>
<dbReference type="SUPFAM" id="SSF103190">
    <property type="entry name" value="Sensory domain-like"/>
    <property type="match status" value="1"/>
</dbReference>
<evidence type="ECO:0000256" key="5">
    <source>
        <dbReference type="ARBA" id="ARBA00022741"/>
    </source>
</evidence>
<evidence type="ECO:0000259" key="11">
    <source>
        <dbReference type="PROSITE" id="PS50109"/>
    </source>
</evidence>
<dbReference type="InterPro" id="IPR050482">
    <property type="entry name" value="Sensor_HK_TwoCompSys"/>
</dbReference>
<keyword evidence="6 12" id="KW-0418">Kinase</keyword>
<keyword evidence="10" id="KW-1133">Transmembrane helix</keyword>
<feature type="coiled-coil region" evidence="9">
    <location>
        <begin position="234"/>
        <end position="278"/>
    </location>
</feature>
<feature type="transmembrane region" description="Helical" evidence="10">
    <location>
        <begin position="34"/>
        <end position="53"/>
    </location>
</feature>
<dbReference type="SMART" id="SM00387">
    <property type="entry name" value="HATPase_c"/>
    <property type="match status" value="1"/>
</dbReference>
<keyword evidence="7" id="KW-0067">ATP-binding</keyword>
<dbReference type="InterPro" id="IPR005467">
    <property type="entry name" value="His_kinase_dom"/>
</dbReference>
<evidence type="ECO:0000256" key="8">
    <source>
        <dbReference type="ARBA" id="ARBA00023012"/>
    </source>
</evidence>
<dbReference type="GO" id="GO:0046983">
    <property type="term" value="F:protein dimerization activity"/>
    <property type="evidence" value="ECO:0007669"/>
    <property type="project" value="InterPro"/>
</dbReference>
<evidence type="ECO:0000313" key="13">
    <source>
        <dbReference type="Proteomes" id="UP001255601"/>
    </source>
</evidence>
<keyword evidence="4" id="KW-0808">Transferase</keyword>
<dbReference type="EC" id="2.7.13.3" evidence="2"/>
<organism evidence="12 13">
    <name type="scientific">Agrobacterium larrymoorei</name>
    <dbReference type="NCBI Taxonomy" id="160699"/>
    <lineage>
        <taxon>Bacteria</taxon>
        <taxon>Pseudomonadati</taxon>
        <taxon>Pseudomonadota</taxon>
        <taxon>Alphaproteobacteria</taxon>
        <taxon>Hyphomicrobiales</taxon>
        <taxon>Rhizobiaceae</taxon>
        <taxon>Rhizobium/Agrobacterium group</taxon>
        <taxon>Agrobacterium</taxon>
    </lineage>
</organism>
<evidence type="ECO:0000313" key="12">
    <source>
        <dbReference type="EMBL" id="MDR6100949.1"/>
    </source>
</evidence>
<evidence type="ECO:0000256" key="10">
    <source>
        <dbReference type="SAM" id="Phobius"/>
    </source>
</evidence>
<dbReference type="InterPro" id="IPR003594">
    <property type="entry name" value="HATPase_dom"/>
</dbReference>
<dbReference type="EMBL" id="JAVIZC010000001">
    <property type="protein sequence ID" value="MDR6100949.1"/>
    <property type="molecule type" value="Genomic_DNA"/>
</dbReference>
<accession>A0AAJ2B805</accession>
<comment type="catalytic activity">
    <reaction evidence="1">
        <text>ATP + protein L-histidine = ADP + protein N-phospho-L-histidine.</text>
        <dbReference type="EC" id="2.7.13.3"/>
    </reaction>
</comment>
<keyword evidence="8" id="KW-0902">Two-component regulatory system</keyword>
<dbReference type="InterPro" id="IPR029151">
    <property type="entry name" value="Sensor-like_sf"/>
</dbReference>
<keyword evidence="10" id="KW-0812">Transmembrane</keyword>
<gene>
    <name evidence="12" type="ORF">QE369_001127</name>
</gene>
<dbReference type="Gene3D" id="1.20.5.1930">
    <property type="match status" value="1"/>
</dbReference>
<dbReference type="GO" id="GO:0016020">
    <property type="term" value="C:membrane"/>
    <property type="evidence" value="ECO:0007669"/>
    <property type="project" value="InterPro"/>
</dbReference>
<dbReference type="GO" id="GO:0000155">
    <property type="term" value="F:phosphorelay sensor kinase activity"/>
    <property type="evidence" value="ECO:0007669"/>
    <property type="project" value="InterPro"/>
</dbReference>
<feature type="transmembrane region" description="Helical" evidence="10">
    <location>
        <begin position="212"/>
        <end position="231"/>
    </location>
</feature>
<keyword evidence="3" id="KW-0597">Phosphoprotein</keyword>
<evidence type="ECO:0000256" key="4">
    <source>
        <dbReference type="ARBA" id="ARBA00022679"/>
    </source>
</evidence>
<dbReference type="AlphaFoldDB" id="A0AAJ2B805"/>
<evidence type="ECO:0000256" key="1">
    <source>
        <dbReference type="ARBA" id="ARBA00000085"/>
    </source>
</evidence>
<evidence type="ECO:0000256" key="9">
    <source>
        <dbReference type="SAM" id="Coils"/>
    </source>
</evidence>
<dbReference type="SUPFAM" id="SSF55874">
    <property type="entry name" value="ATPase domain of HSP90 chaperone/DNA topoisomerase II/histidine kinase"/>
    <property type="match status" value="1"/>
</dbReference>
<reference evidence="12" key="1">
    <citation type="submission" date="2023-08" db="EMBL/GenBank/DDBJ databases">
        <title>Functional and genomic diversity of the sorghum phyllosphere microbiome.</title>
        <authorList>
            <person name="Shade A."/>
        </authorList>
    </citation>
    <scope>NUCLEOTIDE SEQUENCE</scope>
    <source>
        <strain evidence="12">SORGH_AS_0974</strain>
    </source>
</reference>
<keyword evidence="10" id="KW-0472">Membrane</keyword>
<dbReference type="Gene3D" id="3.30.565.10">
    <property type="entry name" value="Histidine kinase-like ATPase, C-terminal domain"/>
    <property type="match status" value="1"/>
</dbReference>
<dbReference type="PANTHER" id="PTHR24421">
    <property type="entry name" value="NITRATE/NITRITE SENSOR PROTEIN NARX-RELATED"/>
    <property type="match status" value="1"/>
</dbReference>
<proteinExistence type="predicted"/>
<sequence length="472" mass="52106">MRTSSKRRSRLDLTFHVRNIAFHLPPQLTLARQFIIMGLLVVTGGMLTIGLWVTSHIETALIQERAGETALFVDSIVSPLVQELGQSSVLSEQSQRRLLDMIQKGPLAKELFSFKIWRPDGTVVFSSDPNLIGQHFAPGQGLKAALAGQVDASFTTLNGQEHSLERKSGYPLIEVYSPIHETGTGKIIGVAELYEFSADILAELQKVLFQSWLVVAAVTICMLMLLYGIVARGSVQIERQKRALDDQVEELANMVTANIALRQHIDAASQNAAALNERYLRRISAELHDGPAQMLGFATMRLKAIEQGKAREDDHSLIQRAVADALQEIRNICRGLRLPELEELSADEVVKRAIQSHEFYSGSHVNADLARIDVQSVAEKICIYRFLQETLSNAARHAQASRVDVITRQKDGYTAITVKDDGIGFSPDASTVGLGLVGLRERVASLGGTMEVHMQPDGGASVHMRLKMREKR</sequence>
<comment type="caution">
    <text evidence="12">The sequence shown here is derived from an EMBL/GenBank/DDBJ whole genome shotgun (WGS) entry which is preliminary data.</text>
</comment>
<evidence type="ECO:0000256" key="2">
    <source>
        <dbReference type="ARBA" id="ARBA00012438"/>
    </source>
</evidence>
<evidence type="ECO:0000256" key="6">
    <source>
        <dbReference type="ARBA" id="ARBA00022777"/>
    </source>
</evidence>
<evidence type="ECO:0000256" key="7">
    <source>
        <dbReference type="ARBA" id="ARBA00022840"/>
    </source>
</evidence>
<feature type="domain" description="Histidine kinase" evidence="11">
    <location>
        <begin position="282"/>
        <end position="470"/>
    </location>
</feature>
<keyword evidence="5" id="KW-0547">Nucleotide-binding</keyword>
<dbReference type="PANTHER" id="PTHR24421:SF10">
    <property type="entry name" value="NITRATE_NITRITE SENSOR PROTEIN NARQ"/>
    <property type="match status" value="1"/>
</dbReference>
<protein>
    <recommendedName>
        <fullName evidence="2">histidine kinase</fullName>
        <ecNumber evidence="2">2.7.13.3</ecNumber>
    </recommendedName>
</protein>
<dbReference type="GO" id="GO:0005524">
    <property type="term" value="F:ATP binding"/>
    <property type="evidence" value="ECO:0007669"/>
    <property type="project" value="UniProtKB-KW"/>
</dbReference>
<keyword evidence="9" id="KW-0175">Coiled coil</keyword>
<dbReference type="Proteomes" id="UP001255601">
    <property type="component" value="Unassembled WGS sequence"/>
</dbReference>